<evidence type="ECO:0000313" key="3">
    <source>
        <dbReference type="EMBL" id="SDX13234.1"/>
    </source>
</evidence>
<feature type="compositionally biased region" description="Basic and acidic residues" evidence="1">
    <location>
        <begin position="1"/>
        <end position="13"/>
    </location>
</feature>
<name>A0A1H2Z8Q0_9RHOB</name>
<accession>A0A1H2Z8Q0</accession>
<evidence type="ECO:0000313" key="4">
    <source>
        <dbReference type="Proteomes" id="UP000199118"/>
    </source>
</evidence>
<keyword evidence="2" id="KW-0732">Signal</keyword>
<gene>
    <name evidence="3" type="ORF">SAMN05444336_103393</name>
</gene>
<protein>
    <submittedName>
        <fullName evidence="3">Uncharacterized protein</fullName>
    </submittedName>
</protein>
<keyword evidence="4" id="KW-1185">Reference proteome</keyword>
<organism evidence="3 4">
    <name type="scientific">Albimonas donghaensis</name>
    <dbReference type="NCBI Taxonomy" id="356660"/>
    <lineage>
        <taxon>Bacteria</taxon>
        <taxon>Pseudomonadati</taxon>
        <taxon>Pseudomonadota</taxon>
        <taxon>Alphaproteobacteria</taxon>
        <taxon>Rhodobacterales</taxon>
        <taxon>Paracoccaceae</taxon>
        <taxon>Albimonas</taxon>
    </lineage>
</organism>
<feature type="chain" id="PRO_5011507491" evidence="2">
    <location>
        <begin position="49"/>
        <end position="155"/>
    </location>
</feature>
<reference evidence="3 4" key="1">
    <citation type="submission" date="2016-10" db="EMBL/GenBank/DDBJ databases">
        <authorList>
            <person name="de Groot N.N."/>
        </authorList>
    </citation>
    <scope>NUCLEOTIDE SEQUENCE [LARGE SCALE GENOMIC DNA]</scope>
    <source>
        <strain evidence="3 4">DSM 17890</strain>
    </source>
</reference>
<sequence length="155" mass="15749">MERVTNARPDPRTPRPLRASHAAPALRGGARRLLSALVGAACMAGALAAPAPLSAQEPGRPAGRPEPMPTQGAPGGSMCGDRGKVVSRLAEKYGETRRGYGLQRGSAVVEVYASGDTGSWTILLSTPNGLACLLAAGQNWAPTPEEAAAALGDPA</sequence>
<feature type="signal peptide" evidence="2">
    <location>
        <begin position="1"/>
        <end position="48"/>
    </location>
</feature>
<dbReference type="Proteomes" id="UP000199118">
    <property type="component" value="Unassembled WGS sequence"/>
</dbReference>
<proteinExistence type="predicted"/>
<evidence type="ECO:0000256" key="1">
    <source>
        <dbReference type="SAM" id="MobiDB-lite"/>
    </source>
</evidence>
<feature type="region of interest" description="Disordered" evidence="1">
    <location>
        <begin position="52"/>
        <end position="82"/>
    </location>
</feature>
<feature type="region of interest" description="Disordered" evidence="1">
    <location>
        <begin position="1"/>
        <end position="24"/>
    </location>
</feature>
<dbReference type="RefSeq" id="WP_245710521.1">
    <property type="nucleotide sequence ID" value="NZ_FNMZ01000003.1"/>
</dbReference>
<dbReference type="EMBL" id="FNMZ01000003">
    <property type="protein sequence ID" value="SDX13234.1"/>
    <property type="molecule type" value="Genomic_DNA"/>
</dbReference>
<dbReference type="STRING" id="356660.SAMN05444336_103393"/>
<dbReference type="AlphaFoldDB" id="A0A1H2Z8Q0"/>
<evidence type="ECO:0000256" key="2">
    <source>
        <dbReference type="SAM" id="SignalP"/>
    </source>
</evidence>